<keyword evidence="2" id="KW-1185">Reference proteome</keyword>
<sequence length="305" mass="32556">MLLAFLAFGTGPGDPGWPRLSAAWRSRLEGARAAIGGRFDEGSARGLLAVEHEAEARADPRRVHPSWYVRALRREAPSVRRAVAATAPPPLGPALRRALDDAERAPGPTHPPQADALAWALALAGERLVGGPAHRDDDPPVVRAIAALDGRGHFQLLSGLGLAKVAFAGEDRHDQLRPRARSEILRPSLPTARLELVDLALGDLDAARRLAGGRLRPARLGLTSLGRLLAGVDPHRSRWALQQLPYTVAGLAGKSMDLRALPLPADDVLAWESALLRAAVVLLIREGRVDPSDLADPSRGQGGRR</sequence>
<dbReference type="Proteomes" id="UP000317835">
    <property type="component" value="Chromosome"/>
</dbReference>
<evidence type="ECO:0000313" key="1">
    <source>
        <dbReference type="EMBL" id="QDV35245.1"/>
    </source>
</evidence>
<dbReference type="KEGG" id="tpla:ElP_31480"/>
<dbReference type="AlphaFoldDB" id="A0A518H336"/>
<accession>A0A518H336</accession>
<protein>
    <submittedName>
        <fullName evidence="1">Uncharacterized protein</fullName>
    </submittedName>
</protein>
<organism evidence="1 2">
    <name type="scientific">Tautonia plasticadhaerens</name>
    <dbReference type="NCBI Taxonomy" id="2527974"/>
    <lineage>
        <taxon>Bacteria</taxon>
        <taxon>Pseudomonadati</taxon>
        <taxon>Planctomycetota</taxon>
        <taxon>Planctomycetia</taxon>
        <taxon>Isosphaerales</taxon>
        <taxon>Isosphaeraceae</taxon>
        <taxon>Tautonia</taxon>
    </lineage>
</organism>
<evidence type="ECO:0000313" key="2">
    <source>
        <dbReference type="Proteomes" id="UP000317835"/>
    </source>
</evidence>
<dbReference type="EMBL" id="CP036426">
    <property type="protein sequence ID" value="QDV35245.1"/>
    <property type="molecule type" value="Genomic_DNA"/>
</dbReference>
<gene>
    <name evidence="1" type="ORF">ElP_31480</name>
</gene>
<name>A0A518H336_9BACT</name>
<reference evidence="1 2" key="1">
    <citation type="submission" date="2019-02" db="EMBL/GenBank/DDBJ databases">
        <title>Deep-cultivation of Planctomycetes and their phenomic and genomic characterization uncovers novel biology.</title>
        <authorList>
            <person name="Wiegand S."/>
            <person name="Jogler M."/>
            <person name="Boedeker C."/>
            <person name="Pinto D."/>
            <person name="Vollmers J."/>
            <person name="Rivas-Marin E."/>
            <person name="Kohn T."/>
            <person name="Peeters S.H."/>
            <person name="Heuer A."/>
            <person name="Rast P."/>
            <person name="Oberbeckmann S."/>
            <person name="Bunk B."/>
            <person name="Jeske O."/>
            <person name="Meyerdierks A."/>
            <person name="Storesund J.E."/>
            <person name="Kallscheuer N."/>
            <person name="Luecker S."/>
            <person name="Lage O.M."/>
            <person name="Pohl T."/>
            <person name="Merkel B.J."/>
            <person name="Hornburger P."/>
            <person name="Mueller R.-W."/>
            <person name="Bruemmer F."/>
            <person name="Labrenz M."/>
            <person name="Spormann A.M."/>
            <person name="Op den Camp H."/>
            <person name="Overmann J."/>
            <person name="Amann R."/>
            <person name="Jetten M.S.M."/>
            <person name="Mascher T."/>
            <person name="Medema M.H."/>
            <person name="Devos D.P."/>
            <person name="Kaster A.-K."/>
            <person name="Ovreas L."/>
            <person name="Rohde M."/>
            <person name="Galperin M.Y."/>
            <person name="Jogler C."/>
        </authorList>
    </citation>
    <scope>NUCLEOTIDE SEQUENCE [LARGE SCALE GENOMIC DNA]</scope>
    <source>
        <strain evidence="1 2">ElP</strain>
    </source>
</reference>
<proteinExistence type="predicted"/>